<evidence type="ECO:0000256" key="1">
    <source>
        <dbReference type="SAM" id="SignalP"/>
    </source>
</evidence>
<proteinExistence type="predicted"/>
<dbReference type="Proteomes" id="UP001606300">
    <property type="component" value="Unassembled WGS sequence"/>
</dbReference>
<sequence length="291" mass="29456">MTSTFRAALAAAAVLACVTSSQAVTLIGLNSQNQLSLMDTANISGAVNMDITGLMTGDRLVGIDMRPKDGLIYGVSLANQIYTVSETTGAATWVAALSSPVVQGNLSYGIDFNPVADFGTAASLRLVSSAGDNFAVNASTGVVGNAANTIGSNYTGVAYTNSSLMPSAAPASTALYYIDSATDTLAFAPTAFNTPTITTVGALGVDVLRANGFEITGDGQAFAALNVDGPSLVTGIYSINLGTGAATLVGTYNGTLSGLTVSAVPEPSTYAMMALGLFGIGAFVRRRRDRA</sequence>
<evidence type="ECO:0000313" key="4">
    <source>
        <dbReference type="EMBL" id="MFG6416780.1"/>
    </source>
</evidence>
<dbReference type="RefSeq" id="WP_394472844.1">
    <property type="nucleotide sequence ID" value="NZ_JBIGHY010000011.1"/>
</dbReference>
<dbReference type="InterPro" id="IPR013424">
    <property type="entry name" value="Ice-binding_C"/>
</dbReference>
<name>A0ABW7EX35_9BURK</name>
<reference evidence="4 5" key="1">
    <citation type="submission" date="2024-09" db="EMBL/GenBank/DDBJ databases">
        <title>Novel species of the genus Pelomonas and Roseateles isolated from streams.</title>
        <authorList>
            <person name="Lu H."/>
        </authorList>
    </citation>
    <scope>NUCLEOTIDE SEQUENCE [LARGE SCALE GENOMIC DNA]</scope>
    <source>
        <strain evidence="4 5">DC23W</strain>
    </source>
</reference>
<feature type="signal peptide" evidence="1">
    <location>
        <begin position="1"/>
        <end position="23"/>
    </location>
</feature>
<dbReference type="EMBL" id="JBIGHY010000011">
    <property type="protein sequence ID" value="MFG6416780.1"/>
    <property type="molecule type" value="Genomic_DNA"/>
</dbReference>
<evidence type="ECO:0000259" key="3">
    <source>
        <dbReference type="Pfam" id="PF14339"/>
    </source>
</evidence>
<gene>
    <name evidence="4" type="ORF">ACG02S_23045</name>
</gene>
<dbReference type="NCBIfam" id="TIGR02595">
    <property type="entry name" value="PEP_CTERM"/>
    <property type="match status" value="1"/>
</dbReference>
<keyword evidence="5" id="KW-1185">Reference proteome</keyword>
<dbReference type="Pfam" id="PF14339">
    <property type="entry name" value="DUF4394"/>
    <property type="match status" value="1"/>
</dbReference>
<feature type="domain" description="DUF4394" evidence="3">
    <location>
        <begin position="36"/>
        <end position="256"/>
    </location>
</feature>
<evidence type="ECO:0000259" key="2">
    <source>
        <dbReference type="Pfam" id="PF07589"/>
    </source>
</evidence>
<protein>
    <submittedName>
        <fullName evidence="4">DUF4394 domain-containing protein</fullName>
    </submittedName>
</protein>
<keyword evidence="1" id="KW-0732">Signal</keyword>
<dbReference type="PROSITE" id="PS51257">
    <property type="entry name" value="PROKAR_LIPOPROTEIN"/>
    <property type="match status" value="1"/>
</dbReference>
<accession>A0ABW7EX35</accession>
<dbReference type="SUPFAM" id="SSF75011">
    <property type="entry name" value="3-carboxy-cis,cis-mucoante lactonizing enzyme"/>
    <property type="match status" value="1"/>
</dbReference>
<organism evidence="4 5">
    <name type="scientific">Pelomonas dachongensis</name>
    <dbReference type="NCBI Taxonomy" id="3299029"/>
    <lineage>
        <taxon>Bacteria</taxon>
        <taxon>Pseudomonadati</taxon>
        <taxon>Pseudomonadota</taxon>
        <taxon>Betaproteobacteria</taxon>
        <taxon>Burkholderiales</taxon>
        <taxon>Sphaerotilaceae</taxon>
        <taxon>Roseateles</taxon>
    </lineage>
</organism>
<feature type="chain" id="PRO_5046992177" evidence="1">
    <location>
        <begin position="24"/>
        <end position="291"/>
    </location>
</feature>
<feature type="domain" description="Ice-binding protein C-terminal" evidence="2">
    <location>
        <begin position="263"/>
        <end position="287"/>
    </location>
</feature>
<evidence type="ECO:0000313" key="5">
    <source>
        <dbReference type="Proteomes" id="UP001606300"/>
    </source>
</evidence>
<comment type="caution">
    <text evidence="4">The sequence shown here is derived from an EMBL/GenBank/DDBJ whole genome shotgun (WGS) entry which is preliminary data.</text>
</comment>
<dbReference type="Pfam" id="PF07589">
    <property type="entry name" value="PEP-CTERM"/>
    <property type="match status" value="1"/>
</dbReference>
<dbReference type="InterPro" id="IPR025507">
    <property type="entry name" value="DUF4394"/>
</dbReference>